<proteinExistence type="predicted"/>
<sequence>MRIAASAAARAFAKAARRTARPGQIGEGVSHGEAGRTMAATRMRAINTATGIQTHVGAAAVLVSKVVMISCSSSVAPTFLEEEEEDEDDDGGRRN</sequence>
<gene>
    <name evidence="1" type="ORF">Esi_0005_0153</name>
</gene>
<accession>D8LNR8</accession>
<name>D8LNR8_ECTSI</name>
<keyword evidence="2" id="KW-1185">Reference proteome</keyword>
<dbReference type="AlphaFoldDB" id="D8LNR8"/>
<organism evidence="1 2">
    <name type="scientific">Ectocarpus siliculosus</name>
    <name type="common">Brown alga</name>
    <name type="synonym">Conferva siliculosa</name>
    <dbReference type="NCBI Taxonomy" id="2880"/>
    <lineage>
        <taxon>Eukaryota</taxon>
        <taxon>Sar</taxon>
        <taxon>Stramenopiles</taxon>
        <taxon>Ochrophyta</taxon>
        <taxon>PX clade</taxon>
        <taxon>Phaeophyceae</taxon>
        <taxon>Ectocarpales</taxon>
        <taxon>Ectocarpaceae</taxon>
        <taxon>Ectocarpus</taxon>
    </lineage>
</organism>
<dbReference type="EMBL" id="FN649760">
    <property type="protein sequence ID" value="CBN78278.1"/>
    <property type="molecule type" value="Genomic_DNA"/>
</dbReference>
<evidence type="ECO:0000313" key="2">
    <source>
        <dbReference type="Proteomes" id="UP000002630"/>
    </source>
</evidence>
<evidence type="ECO:0000313" key="1">
    <source>
        <dbReference type="EMBL" id="CBN78278.1"/>
    </source>
</evidence>
<reference evidence="1 2" key="1">
    <citation type="journal article" date="2010" name="Nature">
        <title>The Ectocarpus genome and the independent evolution of multicellularity in brown algae.</title>
        <authorList>
            <person name="Cock J.M."/>
            <person name="Sterck L."/>
            <person name="Rouze P."/>
            <person name="Scornet D."/>
            <person name="Allen A.E."/>
            <person name="Amoutzias G."/>
            <person name="Anthouard V."/>
            <person name="Artiguenave F."/>
            <person name="Aury J.M."/>
            <person name="Badger J.H."/>
            <person name="Beszteri B."/>
            <person name="Billiau K."/>
            <person name="Bonnet E."/>
            <person name="Bothwell J.H."/>
            <person name="Bowler C."/>
            <person name="Boyen C."/>
            <person name="Brownlee C."/>
            <person name="Carrano C.J."/>
            <person name="Charrier B."/>
            <person name="Cho G.Y."/>
            <person name="Coelho S.M."/>
            <person name="Collen J."/>
            <person name="Corre E."/>
            <person name="Da Silva C."/>
            <person name="Delage L."/>
            <person name="Delaroque N."/>
            <person name="Dittami S.M."/>
            <person name="Doulbeau S."/>
            <person name="Elias M."/>
            <person name="Farnham G."/>
            <person name="Gachon C.M."/>
            <person name="Gschloessl B."/>
            <person name="Heesch S."/>
            <person name="Jabbari K."/>
            <person name="Jubin C."/>
            <person name="Kawai H."/>
            <person name="Kimura K."/>
            <person name="Kloareg B."/>
            <person name="Kupper F.C."/>
            <person name="Lang D."/>
            <person name="Le Bail A."/>
            <person name="Leblanc C."/>
            <person name="Lerouge P."/>
            <person name="Lohr M."/>
            <person name="Lopez P.J."/>
            <person name="Martens C."/>
            <person name="Maumus F."/>
            <person name="Michel G."/>
            <person name="Miranda-Saavedra D."/>
            <person name="Morales J."/>
            <person name="Moreau H."/>
            <person name="Motomura T."/>
            <person name="Nagasato C."/>
            <person name="Napoli C.A."/>
            <person name="Nelson D.R."/>
            <person name="Nyvall-Collen P."/>
            <person name="Peters A.F."/>
            <person name="Pommier C."/>
            <person name="Potin P."/>
            <person name="Poulain J."/>
            <person name="Quesneville H."/>
            <person name="Read B."/>
            <person name="Rensing S.A."/>
            <person name="Ritter A."/>
            <person name="Rousvoal S."/>
            <person name="Samanta M."/>
            <person name="Samson G."/>
            <person name="Schroeder D.C."/>
            <person name="Segurens B."/>
            <person name="Strittmatter M."/>
            <person name="Tonon T."/>
            <person name="Tregear J.W."/>
            <person name="Valentin K."/>
            <person name="von Dassow P."/>
            <person name="Yamagishi T."/>
            <person name="Van de Peer Y."/>
            <person name="Wincker P."/>
        </authorList>
    </citation>
    <scope>NUCLEOTIDE SEQUENCE [LARGE SCALE GENOMIC DNA]</scope>
    <source>
        <strain evidence="2">Ec32 / CCAP1310/4</strain>
    </source>
</reference>
<protein>
    <submittedName>
        <fullName evidence="1">Uncharacterized protein</fullName>
    </submittedName>
</protein>
<dbReference type="InParanoid" id="D8LNR8"/>
<dbReference type="Proteomes" id="UP000002630">
    <property type="component" value="Unassembled WGS sequence"/>
</dbReference>